<proteinExistence type="predicted"/>
<feature type="transmembrane region" description="Helical" evidence="1">
    <location>
        <begin position="16"/>
        <end position="38"/>
    </location>
</feature>
<accession>A0A840BLU4</accession>
<organism evidence="2 3">
    <name type="scientific">Niveibacterium umoris</name>
    <dbReference type="NCBI Taxonomy" id="1193620"/>
    <lineage>
        <taxon>Bacteria</taxon>
        <taxon>Pseudomonadati</taxon>
        <taxon>Pseudomonadota</taxon>
        <taxon>Betaproteobacteria</taxon>
        <taxon>Rhodocyclales</taxon>
        <taxon>Rhodocyclaceae</taxon>
        <taxon>Niveibacterium</taxon>
    </lineage>
</organism>
<evidence type="ECO:0000256" key="1">
    <source>
        <dbReference type="SAM" id="Phobius"/>
    </source>
</evidence>
<dbReference type="Proteomes" id="UP000561045">
    <property type="component" value="Unassembled WGS sequence"/>
</dbReference>
<dbReference type="RefSeq" id="WP_183634294.1">
    <property type="nucleotide sequence ID" value="NZ_BAABLE010000011.1"/>
</dbReference>
<comment type="caution">
    <text evidence="2">The sequence shown here is derived from an EMBL/GenBank/DDBJ whole genome shotgun (WGS) entry which is preliminary data.</text>
</comment>
<gene>
    <name evidence="2" type="ORF">GGR36_001807</name>
</gene>
<dbReference type="AlphaFoldDB" id="A0A840BLU4"/>
<dbReference type="InterPro" id="IPR012902">
    <property type="entry name" value="N_methyl_site"/>
</dbReference>
<evidence type="ECO:0000313" key="3">
    <source>
        <dbReference type="Proteomes" id="UP000561045"/>
    </source>
</evidence>
<reference evidence="2 3" key="1">
    <citation type="submission" date="2020-08" db="EMBL/GenBank/DDBJ databases">
        <title>Genomic Encyclopedia of Type Strains, Phase IV (KMG-IV): sequencing the most valuable type-strain genomes for metagenomic binning, comparative biology and taxonomic classification.</title>
        <authorList>
            <person name="Goeker M."/>
        </authorList>
    </citation>
    <scope>NUCLEOTIDE SEQUENCE [LARGE SCALE GENOMIC DNA]</scope>
    <source>
        <strain evidence="2 3">DSM 106739</strain>
    </source>
</reference>
<dbReference type="PROSITE" id="PS00409">
    <property type="entry name" value="PROKAR_NTER_METHYL"/>
    <property type="match status" value="1"/>
</dbReference>
<keyword evidence="1" id="KW-0812">Transmembrane</keyword>
<dbReference type="Pfam" id="PF07963">
    <property type="entry name" value="N_methyl"/>
    <property type="match status" value="1"/>
</dbReference>
<keyword evidence="1" id="KW-0472">Membrane</keyword>
<sequence>MSIERRPEAGVTLVELLAFIVIVGVGLAGVMLAVRAAVGASADPMILKQMTAIAESLLEEVSSKAFTFCDPSDPNAATATSTAGCSPGLAEGLGPLPGQSRFSSTNPYNNVGNYAGYAMNAGILNPSDGTAIAGLGGYKAAVTIAQVGSSFGMPASDVLRIDVTVTGPNSAQIAPITLTGYRFRYAPNATP</sequence>
<keyword evidence="1" id="KW-1133">Transmembrane helix</keyword>
<keyword evidence="3" id="KW-1185">Reference proteome</keyword>
<dbReference type="EMBL" id="JACIET010000001">
    <property type="protein sequence ID" value="MBB4012499.1"/>
    <property type="molecule type" value="Genomic_DNA"/>
</dbReference>
<protein>
    <submittedName>
        <fullName evidence="2">MSHA pilin protein MshD</fullName>
    </submittedName>
</protein>
<evidence type="ECO:0000313" key="2">
    <source>
        <dbReference type="EMBL" id="MBB4012499.1"/>
    </source>
</evidence>
<name>A0A840BLU4_9RHOO</name>